<dbReference type="Gene3D" id="1.50.10.160">
    <property type="match status" value="1"/>
</dbReference>
<evidence type="ECO:0000256" key="4">
    <source>
        <dbReference type="ARBA" id="ARBA00022528"/>
    </source>
</evidence>
<dbReference type="GO" id="GO:0000287">
    <property type="term" value="F:magnesium ion binding"/>
    <property type="evidence" value="ECO:0007669"/>
    <property type="project" value="InterPro"/>
</dbReference>
<dbReference type="EMBL" id="KX268509">
    <property type="protein sequence ID" value="AOZ15899.1"/>
    <property type="molecule type" value="mRNA"/>
</dbReference>
<dbReference type="AlphaFoldDB" id="A0A1S5RW77"/>
<evidence type="ECO:0000256" key="8">
    <source>
        <dbReference type="ARBA" id="ARBA00022946"/>
    </source>
</evidence>
<dbReference type="Pfam" id="PF01397">
    <property type="entry name" value="Terpene_synth"/>
    <property type="match status" value="1"/>
</dbReference>
<dbReference type="InterPro" id="IPR050148">
    <property type="entry name" value="Terpene_synthase-like"/>
</dbReference>
<keyword evidence="9 13" id="KW-0456">Lyase</keyword>
<feature type="domain" description="Terpene synthase N-terminal" evidence="10">
    <location>
        <begin position="227"/>
        <end position="423"/>
    </location>
</feature>
<dbReference type="InterPro" id="IPR036965">
    <property type="entry name" value="Terpene_synth_N_sf"/>
</dbReference>
<evidence type="ECO:0000256" key="1">
    <source>
        <dbReference type="ARBA" id="ARBA00001946"/>
    </source>
</evidence>
<protein>
    <submittedName>
        <fullName evidence="13">Ent-kaurene synthase</fullName>
        <ecNumber evidence="13">4.2.3.19</ecNumber>
    </submittedName>
    <submittedName>
        <fullName evidence="12">Kaurene synthase-like 3</fullName>
    </submittedName>
</protein>
<evidence type="ECO:0000256" key="5">
    <source>
        <dbReference type="ARBA" id="ARBA00022640"/>
    </source>
</evidence>
<dbReference type="InterPro" id="IPR008930">
    <property type="entry name" value="Terpenoid_cyclase/PrenylTrfase"/>
</dbReference>
<dbReference type="EC" id="4.2.3.19" evidence="13"/>
<dbReference type="CDD" id="cd00684">
    <property type="entry name" value="Terpene_cyclase_plant_C1"/>
    <property type="match status" value="1"/>
</dbReference>
<accession>A0A1S5RW77</accession>
<name>A0A1S5RW77_SALDI</name>
<evidence type="ECO:0000313" key="12">
    <source>
        <dbReference type="EMBL" id="AOZ15899.1"/>
    </source>
</evidence>
<keyword evidence="7" id="KW-0460">Magnesium</keyword>
<dbReference type="InterPro" id="IPR008949">
    <property type="entry name" value="Isoprenoid_synthase_dom_sf"/>
</dbReference>
<keyword evidence="4" id="KW-0150">Chloroplast</keyword>
<dbReference type="InterPro" id="IPR044814">
    <property type="entry name" value="Terpene_cyclase_plant_C1"/>
</dbReference>
<dbReference type="Proteomes" id="UP001567538">
    <property type="component" value="Unassembled WGS sequence"/>
</dbReference>
<dbReference type="FunFam" id="1.50.10.160:FF:000002">
    <property type="entry name" value="cis-abienol synthase, chloroplastic"/>
    <property type="match status" value="1"/>
</dbReference>
<evidence type="ECO:0000313" key="14">
    <source>
        <dbReference type="Proteomes" id="UP001567538"/>
    </source>
</evidence>
<reference evidence="13 14" key="2">
    <citation type="submission" date="2024-06" db="EMBL/GenBank/DDBJ databases">
        <title>A chromosome level genome sequence of Diviner's sage (Salvia divinorum).</title>
        <authorList>
            <person name="Ford S.A."/>
            <person name="Ro D.-K."/>
            <person name="Ness R.W."/>
            <person name="Phillips M.A."/>
        </authorList>
    </citation>
    <scope>NUCLEOTIDE SEQUENCE [LARGE SCALE GENOMIC DNA]</scope>
    <source>
        <strain evidence="13">SAF-2024a</strain>
        <tissue evidence="13">Leaf</tissue>
    </source>
</reference>
<dbReference type="SFLD" id="SFLDG01014">
    <property type="entry name" value="Terpene_Cyclase_Like_1_N-term"/>
    <property type="match status" value="1"/>
</dbReference>
<feature type="domain" description="Terpene synthase metal-binding" evidence="11">
    <location>
        <begin position="499"/>
        <end position="734"/>
    </location>
</feature>
<evidence type="ECO:0000259" key="11">
    <source>
        <dbReference type="Pfam" id="PF03936"/>
    </source>
</evidence>
<comment type="similarity">
    <text evidence="3">Belongs to the terpene synthase family.</text>
</comment>
<organism evidence="12">
    <name type="scientific">Salvia divinorum</name>
    <name type="common">Maria pastora</name>
    <name type="synonym">Diviner's sage</name>
    <dbReference type="NCBI Taxonomy" id="28513"/>
    <lineage>
        <taxon>Eukaryota</taxon>
        <taxon>Viridiplantae</taxon>
        <taxon>Streptophyta</taxon>
        <taxon>Embryophyta</taxon>
        <taxon>Tracheophyta</taxon>
        <taxon>Spermatophyta</taxon>
        <taxon>Magnoliopsida</taxon>
        <taxon>eudicotyledons</taxon>
        <taxon>Gunneridae</taxon>
        <taxon>Pentapetalae</taxon>
        <taxon>asterids</taxon>
        <taxon>lamiids</taxon>
        <taxon>Lamiales</taxon>
        <taxon>Lamiaceae</taxon>
        <taxon>Nepetoideae</taxon>
        <taxon>Mentheae</taxon>
        <taxon>Salviinae</taxon>
        <taxon>Salvia</taxon>
        <taxon>Salvia subgen. Calosphace</taxon>
    </lineage>
</organism>
<dbReference type="PANTHER" id="PTHR31739">
    <property type="entry name" value="ENT-COPALYL DIPHOSPHATE SYNTHASE, CHLOROPLASTIC"/>
    <property type="match status" value="1"/>
</dbReference>
<proteinExistence type="evidence at transcript level"/>
<dbReference type="InterPro" id="IPR005630">
    <property type="entry name" value="Terpene_synthase_metal-bd"/>
</dbReference>
<dbReference type="InterPro" id="IPR001906">
    <property type="entry name" value="Terpene_synth_N"/>
</dbReference>
<dbReference type="SUPFAM" id="SSF48576">
    <property type="entry name" value="Terpenoid synthases"/>
    <property type="match status" value="1"/>
</dbReference>
<evidence type="ECO:0000256" key="3">
    <source>
        <dbReference type="ARBA" id="ARBA00006333"/>
    </source>
</evidence>
<sequence>MSLPLSTCLLLSPSESHFRRFRFSTASASLKAGLQTTSPKITSMPACFEETRGRIAKLFDNDELSVSTYDTAWVAMVPSPTSLEEPCFPDCLNWLLENQCPDGSWAHPHHHSLLKKDVLSSTLACVLALKKWGVGEEQIKRGLHFMELNFASATDECQITPVGFDIVFPTMLDCARGFSLNLQLEPTAFNDLMHKRDLELKRGNQNFSSEREAYWAYIAEGMGELQNWESVMKYQRKNGSLFNCPSTTAAAFISLHNSDCLNYLHLALKKFGNAVPAVYPLDIYSQLCIVDNLERLGISQYFLTEIQKVLDETYSCWMQGNEEIFMDASTCALAFRTLRLNGYDVTSDPVTKILQECFSSSIRGNMTDINTTIELYRASELIIYPDERDLDKQKLRLKLLLEQELASGLSQSGQLGRRINAEVNQAIEHPFYAIMDRVAKQKSIEHYNLDNTRILKTSFCSPNFSNKDFLFLSVEDFNRCQAAHREELRELERWVVENRLDELKFARSKSAYCYFSAAATFFAPELSDARMSWAKNGVLTTVVDDFFDLGGSVEELKNLIKLVELWDVDVSTECSSNNVQIIFAALKHTICEIGDNAFKLQGRCVTNHIIGIWLDLLNSMMRETEWARDNFVPTIDEYMSNAHVSFALGPIVLPALYLVGPKLSEEMVNHSEYHNLFKLMSTCGRLLNDIRGYERELKDGKLNALSLYIVNHGSEVSKEAAISVIESWIETQRRELLRMVLERTKSVLPKPCKELFWHMCSVVHQFYSKDDGFTKQDLLEVVNAIIHQPILLKEQKL</sequence>
<reference evidence="12" key="1">
    <citation type="journal article" date="2017" name="J. Exp. Bot.">
        <title>A (-)-kolavenyl diphosphate synthase catalyzes the first step of salvinorin A biosynthesis in Salvia divinorum.</title>
        <authorList>
            <person name="Chen X."/>
            <person name="Berim A."/>
            <person name="Dayan F.E."/>
            <person name="Gang D.R."/>
        </authorList>
    </citation>
    <scope>NUCLEOTIDE SEQUENCE</scope>
    <source>
        <tissue evidence="12">Peltate trichome</tissue>
    </source>
</reference>
<dbReference type="EMBL" id="JBEAFC010000011">
    <property type="protein sequence ID" value="KAL1537152.1"/>
    <property type="molecule type" value="Genomic_DNA"/>
</dbReference>
<dbReference type="FunFam" id="1.10.600.10:FF:000005">
    <property type="entry name" value="Ent-kaur-16-ene synthase, chloroplastic"/>
    <property type="match status" value="1"/>
</dbReference>
<evidence type="ECO:0000256" key="9">
    <source>
        <dbReference type="ARBA" id="ARBA00023239"/>
    </source>
</evidence>
<evidence type="ECO:0000313" key="13">
    <source>
        <dbReference type="EMBL" id="KAL1537152.1"/>
    </source>
</evidence>
<keyword evidence="6" id="KW-0479">Metal-binding</keyword>
<dbReference type="Gene3D" id="1.10.600.10">
    <property type="entry name" value="Farnesyl Diphosphate Synthase"/>
    <property type="match status" value="1"/>
</dbReference>
<dbReference type="GO" id="GO:0009507">
    <property type="term" value="C:chloroplast"/>
    <property type="evidence" value="ECO:0007669"/>
    <property type="project" value="UniProtKB-SubCell"/>
</dbReference>
<dbReference type="Gene3D" id="1.50.10.130">
    <property type="entry name" value="Terpene synthase, N-terminal domain"/>
    <property type="match status" value="1"/>
</dbReference>
<evidence type="ECO:0000256" key="7">
    <source>
        <dbReference type="ARBA" id="ARBA00022842"/>
    </source>
</evidence>
<comment type="subcellular location">
    <subcellularLocation>
        <location evidence="2">Plastid</location>
        <location evidence="2">Chloroplast</location>
    </subcellularLocation>
</comment>
<keyword evidence="14" id="KW-1185">Reference proteome</keyword>
<comment type="cofactor">
    <cofactor evidence="1">
        <name>Mg(2+)</name>
        <dbReference type="ChEBI" id="CHEBI:18420"/>
    </cofactor>
</comment>
<dbReference type="GO" id="GO:0033331">
    <property type="term" value="P:ent-kaurene metabolic process"/>
    <property type="evidence" value="ECO:0007669"/>
    <property type="project" value="UniProtKB-ARBA"/>
</dbReference>
<evidence type="ECO:0000256" key="6">
    <source>
        <dbReference type="ARBA" id="ARBA00022723"/>
    </source>
</evidence>
<dbReference type="GO" id="GO:0009899">
    <property type="term" value="F:ent-kaurene synthase activity"/>
    <property type="evidence" value="ECO:0007669"/>
    <property type="project" value="UniProtKB-EC"/>
</dbReference>
<keyword evidence="8" id="KW-0809">Transit peptide</keyword>
<keyword evidence="5" id="KW-0934">Plastid</keyword>
<dbReference type="GO" id="GO:0009686">
    <property type="term" value="P:gibberellin biosynthetic process"/>
    <property type="evidence" value="ECO:0007669"/>
    <property type="project" value="TreeGrafter"/>
</dbReference>
<dbReference type="FunFam" id="1.50.10.130:FF:000002">
    <property type="entry name" value="Ent-copalyl diphosphate synthase, chloroplastic"/>
    <property type="match status" value="1"/>
</dbReference>
<dbReference type="PANTHER" id="PTHR31739:SF3">
    <property type="entry name" value="ENT-KAUR-16-ENE SYNTHASE, CHLOROPLASTIC"/>
    <property type="match status" value="1"/>
</dbReference>
<gene>
    <name evidence="12" type="primary">KSL3</name>
    <name evidence="13" type="ORF">AAHA92_29700</name>
</gene>
<evidence type="ECO:0000259" key="10">
    <source>
        <dbReference type="Pfam" id="PF01397"/>
    </source>
</evidence>
<dbReference type="Pfam" id="PF03936">
    <property type="entry name" value="Terpene_synth_C"/>
    <property type="match status" value="1"/>
</dbReference>
<dbReference type="SUPFAM" id="SSF48239">
    <property type="entry name" value="Terpenoid cyclases/Protein prenyltransferases"/>
    <property type="match status" value="2"/>
</dbReference>
<evidence type="ECO:0000256" key="2">
    <source>
        <dbReference type="ARBA" id="ARBA00004229"/>
    </source>
</evidence>